<evidence type="ECO:0000313" key="1">
    <source>
        <dbReference type="EMBL" id="NUW39524.1"/>
    </source>
</evidence>
<organism evidence="1 2">
    <name type="scientific">Nonomuraea rhodomycinica</name>
    <dbReference type="NCBI Taxonomy" id="1712872"/>
    <lineage>
        <taxon>Bacteria</taxon>
        <taxon>Bacillati</taxon>
        <taxon>Actinomycetota</taxon>
        <taxon>Actinomycetes</taxon>
        <taxon>Streptosporangiales</taxon>
        <taxon>Streptosporangiaceae</taxon>
        <taxon>Nonomuraea</taxon>
    </lineage>
</organism>
<evidence type="ECO:0000313" key="2">
    <source>
        <dbReference type="Proteomes" id="UP000546126"/>
    </source>
</evidence>
<sequence length="132" mass="14033">MAEHYHAHLDVFVDRKPVPVAAGIGVDPKTGNLSPLHTHDTRGVIHIETDEPGATYTLGQLFKEWDVALTAGQIGALKTGGGEVLAAYVNGRKTGGDPAAIVFKPHMEIALVHGTPDPSFTPPATYRFAPDE</sequence>
<dbReference type="AlphaFoldDB" id="A0A7Y6IJP9"/>
<proteinExistence type="predicted"/>
<accession>A0A7Y6IJP9</accession>
<gene>
    <name evidence="1" type="ORF">HT134_05165</name>
</gene>
<comment type="caution">
    <text evidence="1">The sequence shown here is derived from an EMBL/GenBank/DDBJ whole genome shotgun (WGS) entry which is preliminary data.</text>
</comment>
<dbReference type="RefSeq" id="WP_175599053.1">
    <property type="nucleotide sequence ID" value="NZ_JABWGO010000001.1"/>
</dbReference>
<protein>
    <submittedName>
        <fullName evidence="1">Uncharacterized protein</fullName>
    </submittedName>
</protein>
<keyword evidence="2" id="KW-1185">Reference proteome</keyword>
<dbReference type="EMBL" id="JABWGO010000001">
    <property type="protein sequence ID" value="NUW39524.1"/>
    <property type="molecule type" value="Genomic_DNA"/>
</dbReference>
<dbReference type="Proteomes" id="UP000546126">
    <property type="component" value="Unassembled WGS sequence"/>
</dbReference>
<name>A0A7Y6IJP9_9ACTN</name>
<reference evidence="1 2" key="1">
    <citation type="submission" date="2020-06" db="EMBL/GenBank/DDBJ databases">
        <authorList>
            <person name="Chanama M."/>
        </authorList>
    </citation>
    <scope>NUCLEOTIDE SEQUENCE [LARGE SCALE GENOMIC DNA]</scope>
    <source>
        <strain evidence="1 2">TBRC6557</strain>
    </source>
</reference>